<dbReference type="FunFam" id="3.30.70.330:FF:000118">
    <property type="entry name" value="msx2-interacting protein-like isoform X1"/>
    <property type="match status" value="1"/>
</dbReference>
<evidence type="ECO:0000256" key="19">
    <source>
        <dbReference type="SAM" id="MobiDB-lite"/>
    </source>
</evidence>
<feature type="region of interest" description="Disordered" evidence="19">
    <location>
        <begin position="3480"/>
        <end position="3500"/>
    </location>
</feature>
<dbReference type="Pfam" id="PF07744">
    <property type="entry name" value="SPOC"/>
    <property type="match status" value="1"/>
</dbReference>
<feature type="compositionally biased region" description="Polar residues" evidence="19">
    <location>
        <begin position="2703"/>
        <end position="2720"/>
    </location>
</feature>
<evidence type="ECO:0000256" key="7">
    <source>
        <dbReference type="ARBA" id="ARBA00022884"/>
    </source>
</evidence>
<evidence type="ECO:0000256" key="18">
    <source>
        <dbReference type="PROSITE-ProRule" id="PRU00176"/>
    </source>
</evidence>
<feature type="compositionally biased region" description="Basic and acidic residues" evidence="19">
    <location>
        <begin position="944"/>
        <end position="972"/>
    </location>
</feature>
<keyword evidence="12" id="KW-0010">Activator</keyword>
<dbReference type="Pfam" id="PF00076">
    <property type="entry name" value="RRM_1"/>
    <property type="match status" value="3"/>
</dbReference>
<dbReference type="InterPro" id="IPR012921">
    <property type="entry name" value="SPOC_C"/>
</dbReference>
<feature type="region of interest" description="Disordered" evidence="19">
    <location>
        <begin position="3250"/>
        <end position="3269"/>
    </location>
</feature>
<feature type="domain" description="RRM" evidence="20">
    <location>
        <begin position="448"/>
        <end position="520"/>
    </location>
</feature>
<feature type="compositionally biased region" description="Basic and acidic residues" evidence="19">
    <location>
        <begin position="1260"/>
        <end position="1279"/>
    </location>
</feature>
<dbReference type="FunFam" id="2.40.290.10:FF:000002">
    <property type="entry name" value="Spen family transcriptional repressor"/>
    <property type="match status" value="1"/>
</dbReference>
<keyword evidence="9" id="KW-0805">Transcription regulation</keyword>
<feature type="compositionally biased region" description="Basic and acidic residues" evidence="19">
    <location>
        <begin position="705"/>
        <end position="771"/>
    </location>
</feature>
<dbReference type="Ensembl" id="ENSCMIT00000036656.1">
    <property type="protein sequence ID" value="ENSCMIP00000036123.1"/>
    <property type="gene ID" value="ENSCMIG00000015269.1"/>
</dbReference>
<feature type="domain" description="RRM" evidence="20">
    <location>
        <begin position="369"/>
        <end position="444"/>
    </location>
</feature>
<evidence type="ECO:0000256" key="3">
    <source>
        <dbReference type="ARBA" id="ARBA00022481"/>
    </source>
</evidence>
<feature type="region of interest" description="Disordered" evidence="19">
    <location>
        <begin position="2772"/>
        <end position="2799"/>
    </location>
</feature>
<feature type="region of interest" description="Disordered" evidence="19">
    <location>
        <begin position="1450"/>
        <end position="1479"/>
    </location>
</feature>
<feature type="compositionally biased region" description="Basic and acidic residues" evidence="19">
    <location>
        <begin position="2171"/>
        <end position="2191"/>
    </location>
</feature>
<keyword evidence="8" id="KW-0914">Notch signaling pathway</keyword>
<feature type="region of interest" description="Disordered" evidence="19">
    <location>
        <begin position="2168"/>
        <end position="2194"/>
    </location>
</feature>
<feature type="region of interest" description="Disordered" evidence="19">
    <location>
        <begin position="1323"/>
        <end position="1361"/>
    </location>
</feature>
<keyword evidence="3" id="KW-0488">Methylation</keyword>
<dbReference type="PANTHER" id="PTHR23189">
    <property type="entry name" value="RNA RECOGNITION MOTIF-CONTAINING"/>
    <property type="match status" value="1"/>
</dbReference>
<dbReference type="GO" id="GO:0005634">
    <property type="term" value="C:nucleus"/>
    <property type="evidence" value="ECO:0007669"/>
    <property type="project" value="UniProtKB-SubCell"/>
</dbReference>
<feature type="region of interest" description="Disordered" evidence="19">
    <location>
        <begin position="2646"/>
        <end position="2720"/>
    </location>
</feature>
<feature type="compositionally biased region" description="Basic residues" evidence="19">
    <location>
        <begin position="2677"/>
        <end position="2696"/>
    </location>
</feature>
<organism evidence="22 23">
    <name type="scientific">Callorhinchus milii</name>
    <name type="common">Ghost shark</name>
    <dbReference type="NCBI Taxonomy" id="7868"/>
    <lineage>
        <taxon>Eukaryota</taxon>
        <taxon>Metazoa</taxon>
        <taxon>Chordata</taxon>
        <taxon>Craniata</taxon>
        <taxon>Vertebrata</taxon>
        <taxon>Chondrichthyes</taxon>
        <taxon>Holocephali</taxon>
        <taxon>Chimaeriformes</taxon>
        <taxon>Callorhinchidae</taxon>
        <taxon>Callorhinchus</taxon>
    </lineage>
</organism>
<feature type="region of interest" description="Disordered" evidence="19">
    <location>
        <begin position="2390"/>
        <end position="2448"/>
    </location>
</feature>
<feature type="region of interest" description="Disordered" evidence="19">
    <location>
        <begin position="115"/>
        <end position="139"/>
    </location>
</feature>
<comment type="subcellular location">
    <subcellularLocation>
        <location evidence="1">Nucleus</location>
    </subcellularLocation>
</comment>
<feature type="compositionally biased region" description="Low complexity" evidence="19">
    <location>
        <begin position="2350"/>
        <end position="2373"/>
    </location>
</feature>
<evidence type="ECO:0000256" key="1">
    <source>
        <dbReference type="ARBA" id="ARBA00004123"/>
    </source>
</evidence>
<feature type="region of interest" description="Disordered" evidence="19">
    <location>
        <begin position="1"/>
        <end position="92"/>
    </location>
</feature>
<dbReference type="SUPFAM" id="SSF54928">
    <property type="entry name" value="RNA-binding domain, RBD"/>
    <property type="match status" value="2"/>
</dbReference>
<feature type="compositionally biased region" description="Polar residues" evidence="19">
    <location>
        <begin position="2652"/>
        <end position="2661"/>
    </location>
</feature>
<comment type="similarity">
    <text evidence="2">Belongs to the RRM Spen family.</text>
</comment>
<feature type="compositionally biased region" description="Basic and acidic residues" evidence="19">
    <location>
        <begin position="979"/>
        <end position="994"/>
    </location>
</feature>
<feature type="compositionally biased region" description="Basic and acidic residues" evidence="19">
    <location>
        <begin position="832"/>
        <end position="857"/>
    </location>
</feature>
<feature type="compositionally biased region" description="Basic residues" evidence="19">
    <location>
        <begin position="1911"/>
        <end position="1920"/>
    </location>
</feature>
<keyword evidence="7 18" id="KW-0694">RNA-binding</keyword>
<dbReference type="GO" id="GO:0007219">
    <property type="term" value="P:Notch signaling pathway"/>
    <property type="evidence" value="ECO:0007669"/>
    <property type="project" value="UniProtKB-KW"/>
</dbReference>
<feature type="compositionally biased region" description="Basic and acidic residues" evidence="19">
    <location>
        <begin position="1751"/>
        <end position="1764"/>
    </location>
</feature>
<feature type="compositionally biased region" description="Polar residues" evidence="19">
    <location>
        <begin position="3656"/>
        <end position="3666"/>
    </location>
</feature>
<dbReference type="GO" id="GO:0003677">
    <property type="term" value="F:DNA binding"/>
    <property type="evidence" value="ECO:0007669"/>
    <property type="project" value="UniProtKB-KW"/>
</dbReference>
<feature type="compositionally biased region" description="Polar residues" evidence="19">
    <location>
        <begin position="862"/>
        <end position="873"/>
    </location>
</feature>
<dbReference type="InterPro" id="IPR016194">
    <property type="entry name" value="SPOC-like_C_dom_sf"/>
</dbReference>
<dbReference type="PROSITE" id="PS50102">
    <property type="entry name" value="RRM"/>
    <property type="match status" value="3"/>
</dbReference>
<feature type="region of interest" description="Disordered" evidence="19">
    <location>
        <begin position="2008"/>
        <end position="2073"/>
    </location>
</feature>
<feature type="region of interest" description="Disordered" evidence="19">
    <location>
        <begin position="3646"/>
        <end position="3724"/>
    </location>
</feature>
<dbReference type="InterPro" id="IPR049093">
    <property type="entry name" value="MINT_RID"/>
</dbReference>
<feature type="compositionally biased region" description="Basic and acidic residues" evidence="19">
    <location>
        <begin position="1457"/>
        <end position="1479"/>
    </location>
</feature>
<feature type="region of interest" description="Disordered" evidence="19">
    <location>
        <begin position="1683"/>
        <end position="1982"/>
    </location>
</feature>
<evidence type="ECO:0000256" key="11">
    <source>
        <dbReference type="ARBA" id="ARBA00023125"/>
    </source>
</evidence>
<feature type="region of interest" description="Disordered" evidence="19">
    <location>
        <begin position="157"/>
        <end position="267"/>
    </location>
</feature>
<keyword evidence="13" id="KW-0804">Transcription</keyword>
<feature type="compositionally biased region" description="Basic and acidic residues" evidence="19">
    <location>
        <begin position="807"/>
        <end position="822"/>
    </location>
</feature>
<feature type="compositionally biased region" description="Basic and acidic residues" evidence="19">
    <location>
        <begin position="1126"/>
        <end position="1169"/>
    </location>
</feature>
<reference evidence="23" key="1">
    <citation type="journal article" date="2006" name="Science">
        <title>Ancient noncoding elements conserved in the human genome.</title>
        <authorList>
            <person name="Venkatesh B."/>
            <person name="Kirkness E.F."/>
            <person name="Loh Y.H."/>
            <person name="Halpern A.L."/>
            <person name="Lee A.P."/>
            <person name="Johnson J."/>
            <person name="Dandona N."/>
            <person name="Viswanathan L.D."/>
            <person name="Tay A."/>
            <person name="Venter J.C."/>
            <person name="Strausberg R.L."/>
            <person name="Brenner S."/>
        </authorList>
    </citation>
    <scope>NUCLEOTIDE SEQUENCE [LARGE SCALE GENOMIC DNA]</scope>
</reference>
<sequence length="3894" mass="431175">MGDRDLRTDYNEPATIPSAARGLDDTVPIGTRTREVSGFRGGGGGPTYGPPPSLHGREGRYERRLDGASDNRERTYDHSAYGHHDRTAAGFDRPRHYEQDYFRDPRDRTIQHRVYYGSRSRSPSRFEAHDPRYEQRGREQFAISSVVHRDLYRENITREVRGRRQEKNYQHSRSRSPHSSRSGNQSPQRSSQASRSRRSPSGSGSRSRSSSSDSVSSSSSTSSDSSDSSSSSSDESPARSVQSAAVPAPPTQLAPSMEKDEPRKSYGIKVQNLPVRSTDTSLKDGLFHEFKKYGKVTSVQIHGASEDRYGLVFFRQQEDQEKAMNASKGKLFFGMQIEVTAWTGPETESENEFRPLDDRIDEFHPKATRTLFIGNLEKTTTYGDLRNIFERFGEIVDIDIKKVNGVPQYAFLQYCDIASVCKAIKKMDGEYLGNNRLKLGFGKSMPTNCVWLDGLSSNITEQYLSRHFCRYGPVLKIVLDRQKGMALVLYDEIECAQTAVQETKGRKIGGNRIKVDFANRESQLAFYRSMEVSGQDMRDLYEIFAERREERRGSFHEYPADRPYFEAVRGPAAVFPEDPRRDYRARSRDFYEWDPYQAEYYDPRYYEDPRDYRDYRDPYEQDIREYSYRQRERERERERYETDRDHERRTCERSQSPTHSRRAQSRSASPTQSERHQSDSVDSERRLYSRSSDHSGSCSSLSPPRYEKTDKPDKIRVERYDKNEKDRLFEPERTDKRAPRKEKVEKVDRSKQKPEKPEVEKLDKKEKNEKPKIRKVKAPSPSSPSSETDQDLDKDLSPDAQKSKTKPGKEKVEKEGTSKNRLDLNPCVVLTRVKEKEAKVVEPPVLEKPRGKPENDAVKSPSVEQNKVQLTRLDQTKPELSKLEPIRPKVPKDKPLASQIEIVDKEVKLKHKKNLKPEQSAEAPNAMDIDKLEARKRRFADSTLRTDRQKLEVKRGSQEEEELRLGLKKHPELPPSMSKEGDLDRRPLRKELLKRDHRKVKQEKMIPAFTPREGQESACVPLGFGLRPSTDAQSRLGEPNEEPIEAQEIGLRKLNTAKAQNKAVVQPSPIDEMLGEGDVKREERNRKYSGTSEETIDHKSAHEKLQPSDMDEKVGIDIDYTQSYRKQMEQSRRLKQQQEIEMAKSEKYTSPRKENADEFEKRSLVHEVGKPPQDVTDDSPPVKRRKTDQFDFEITMKRERNYRSSRQLSEDSEKTVLSPGFRHILSYQDEEENATDSPRQPLLPKEPKDSPKLDPTVHISMREEPPKCNAHEPSKREQTLELSRMKLTSQSSEEETPRWETRLKLDANRLDVSFPSSIIKRDGIRKRSVRELEPGEVPSDSDEDNDKSHSPKASTSFEGSRLPFFLRNRDDRLSDLKPPSSLERNKFYSFALDKTITPDTKALLERAKSLSSSREENWSFLDRDSRFASFRKDKDKEKVESAPRPIPSWYMKKKKIRTDSEGKIDEKKDDHKEEEQERQELFASRFLHSSIFEQDSRRLQHLERKDDDLDIISGRSFGRQGSFDGSSNTPEMVQEPVVLFHSRFIELTRMQQKEKEKDQKPKELERREIENEVQPRTPEGLPELKEPELKIIMPHPRPLAPPPPTTSSQMIEQHETTQDKLASETLVTEKLATSSGESRTESAPVADAPKPVIVNVSPCEEIEPILNKQIPVDVNITADPVVTEQERAVREHPSYLDTKPPTPGGTNLQDLCPDPEPEVLECNTDFSKPVQREMGSDDHKGDKNPASSVNQREENSEVHPHISDNEVDAEPCLILKEKRTSKSKRTKTPVQAITVSVTEKPATRKSERIDREKLKRSSSPRGESQRLQEQKLETEKVSRNTAKSPSSAPESETSDTPLPLGRTRRRNVRSVYATVEEGPSVNKESTDASRSTRKRGEKEIQDSPNVQTPPRRGRPPKSRRRPGDETSPIKAEPVKQEVEEVEHKDVIESPKPAEGWKSPRSQKAAQSYSSATLSSHAGKKGVKMEARIPEICVEPVVDVAESVNQQMSTGEHIRKASVDGGNVLSDQKLDKNDGELEKCPADSSSSELVEKKSTVEKGSKSKGGRGRNAKLSEDKMCLRNLEIRLNTEEVKGVLQAGDGEASMTKSKDTLKEDNPSLKLKDETEHPFSETPKSPENKPECSPEAVQRAKQIELERAVENIAKLTEIPTLHPYKEPSDDSDVRTEEEVEKPAHLASETELAAAIDSIIADESAEADGFPSAPRYPAEPAVAGISEEQIALSTPPESVQPETDQAIANILEADADAGVSARSLSKASSSGRSMSKSSASSRLSKAPIRSVSKSPTSMDHPFPENSASIDTVSETGQLVDGIISEDLPSKEKSSSEAPVFVDSASSESVISKAASSSDTSNSKASSDNVIAKASSADNVIAKAAPSSDTVITKPSSDSVITKPSSDSVITKPSSDSVITKPSSDSVITKPSSDGVISKASSESVITKSSSDSVISKASSESVITKSSSDSVISKASSLDNVVSKASSSDSVISKVSSSDRVISKTTSTESIISKASSDTVISKASSETVISKALSSETVISKASLSETVISKASTSSESVISKVSALSKISEAVVSVDSISVGSVVSQAPASKGGVSQVPVLENLVSKAAVSVDSISKAAPVLTAVTEANDADVCPQQKDADARLQQSATTAQGTEKLPLPEPIEVPRTPGRRGRPKPRNTRRNKRTSASRKGDPTDSNNSEPEIVQVSTDLKQNSVANTVETILEKPFKEPSNKKVVEPLCAAPRSDVENLTRVELGKPEHVRATEPDKEPAAEAVSPHEPLLSSRCEESKSPSYFKLKQPTDHMPEIQPKPNLPRVAITALPTTVAAKIPVTVTSGLVSTHASSGIVPESWLSRHEAARTCSTPPPAPPPDTKASDLDTNSSTLRKILMEPKYVSATNAPTTFVTTSISEPLSAVRSEEGFPTSESKKLVLDEKPAVPPSSVGGPHAPEVFFNEKENLVSSLIAPKVTSVISRMPLIVDHEEMPKVAVNSRGPANLPSLSSTLQAMPLTKQKYRPNLTENSRYQLGTVGFIGDESRPVDSVPLNQGSSLGLRVNTSEGVVVLSYSGQKTEGPQRISAPISQIPPASAVDIEFQQSVSKSQIKQEQVTQAQPMVKSSQTATGYSNVISTHSSSALTGHMSSQPYNTSPVISSIKQEHQIQDKSEAALHSGPLPASQSGASKIVPGSVSQVLVYNLMQTQNLVAAGKKSGEPIAPKVEAGKVPQSTLSPGISPHHVAAMPSKMQSDTNHISSGHGTPSDRTLPLPVSIKQEPHSPRTCVHSPSPFPKVCQPNNTSATSQSINASTVLNAGLSMSQYVPSVHLPEQSVIMPPHSVTQAQGVGLGHLSQGDARMNASSVSSIPYGIRPEAHHPSPRAVLQPQMELRSPRSNTPQSSVIRDLCMPPLNNQHQPDDELMHYGLRRGSGPLQPDVLVMQPDYRLRLDQYNVPQEMLLHHDVRMMYPPMSAVGDVHTEARQARTPEGSVKTPPVSKTPQPVKEVSKQSEVKMAHSPRSEARLIGVPPGLPMSQSVMVSHGVQLMHPVPASFHDFPRVYGELRNFHPPQLSHQQFAGVSPIGINLPPRSMTPQGISEGEHTHPSQRSKTPQISQELKVPAASEHSHHVPMNRLSAQVELQSPHLPHLQRERVQPEVNPTSYPSPTGVSIKHELSSSHQPLTPKQPSFISTPSSTLGAAPTSVMCRTDPQSLTKQEPQQPTSSQRPMDMVQLLTKYPIVWQGLLALKNDTAAVQLHFVSGNNVLAHRSLPAPEGGPPLRIAQRMRLEVTQLEGVARRMTVETDYCLLLALPCGRDQEDVVSQTESLKAGFISYLQLKQAAGIINVPNPGSNQPAYVLQIFPPCEFSESHLSRLAPDLLASISNISPHLMIVIASV</sequence>
<feature type="compositionally biased region" description="Basic and acidic residues" evidence="19">
    <location>
        <begin position="2048"/>
        <end position="2059"/>
    </location>
</feature>
<feature type="compositionally biased region" description="Polar residues" evidence="19">
    <location>
        <begin position="3250"/>
        <end position="3266"/>
    </location>
</feature>
<dbReference type="Pfam" id="PF20810">
    <property type="entry name" value="MINT_RID"/>
    <property type="match status" value="1"/>
</dbReference>
<feature type="compositionally biased region" description="Low complexity" evidence="19">
    <location>
        <begin position="2267"/>
        <end position="2292"/>
    </location>
</feature>
<gene>
    <name evidence="22" type="primary">spen</name>
</gene>
<feature type="compositionally biased region" description="Polar residues" evidence="19">
    <location>
        <begin position="2312"/>
        <end position="2323"/>
    </location>
</feature>
<dbReference type="Gene3D" id="3.30.70.330">
    <property type="match status" value="3"/>
</dbReference>
<evidence type="ECO:0000313" key="23">
    <source>
        <dbReference type="Proteomes" id="UP000314986"/>
    </source>
</evidence>
<reference evidence="23" key="2">
    <citation type="journal article" date="2007" name="PLoS Biol.">
        <title>Survey sequencing and comparative analysis of the elephant shark (Callorhinchus milii) genome.</title>
        <authorList>
            <person name="Venkatesh B."/>
            <person name="Kirkness E.F."/>
            <person name="Loh Y.H."/>
            <person name="Halpern A.L."/>
            <person name="Lee A.P."/>
            <person name="Johnson J."/>
            <person name="Dandona N."/>
            <person name="Viswanathan L.D."/>
            <person name="Tay A."/>
            <person name="Venter J.C."/>
            <person name="Strausberg R.L."/>
            <person name="Brenner S."/>
        </authorList>
    </citation>
    <scope>NUCLEOTIDE SEQUENCE [LARGE SCALE GENOMIC DNA]</scope>
</reference>
<feature type="compositionally biased region" description="Basic and acidic residues" evidence="19">
    <location>
        <begin position="1730"/>
        <end position="1743"/>
    </location>
</feature>
<feature type="compositionally biased region" description="Basic and acidic residues" evidence="19">
    <location>
        <begin position="1612"/>
        <end position="1622"/>
    </location>
</feature>
<feature type="region of interest" description="Disordered" evidence="19">
    <location>
        <begin position="1125"/>
        <end position="1301"/>
    </location>
</feature>
<keyword evidence="6" id="KW-0677">Repeat</keyword>
<reference evidence="22" key="4">
    <citation type="submission" date="2025-08" db="UniProtKB">
        <authorList>
            <consortium name="Ensembl"/>
        </authorList>
    </citation>
    <scope>IDENTIFICATION</scope>
</reference>
<feature type="region of interest" description="Disordered" evidence="19">
    <location>
        <begin position="2864"/>
        <end position="2887"/>
    </location>
</feature>
<feature type="region of interest" description="Disordered" evidence="19">
    <location>
        <begin position="1550"/>
        <end position="1646"/>
    </location>
</feature>
<evidence type="ECO:0000256" key="4">
    <source>
        <dbReference type="ARBA" id="ARBA00022491"/>
    </source>
</evidence>
<accession>A0A4W3JDH0</accession>
<dbReference type="FunFam" id="3.30.70.330:FF:000088">
    <property type="entry name" value="msx2-interacting protein-like isoform X1"/>
    <property type="match status" value="1"/>
</dbReference>
<evidence type="ECO:0000256" key="10">
    <source>
        <dbReference type="ARBA" id="ARBA00023054"/>
    </source>
</evidence>
<reference evidence="23" key="3">
    <citation type="journal article" date="2014" name="Nature">
        <title>Elephant shark genome provides unique insights into gnathostome evolution.</title>
        <authorList>
            <consortium name="International Elephant Shark Genome Sequencing Consortium"/>
            <person name="Venkatesh B."/>
            <person name="Lee A.P."/>
            <person name="Ravi V."/>
            <person name="Maurya A.K."/>
            <person name="Lian M.M."/>
            <person name="Swann J.B."/>
            <person name="Ohta Y."/>
            <person name="Flajnik M.F."/>
            <person name="Sutoh Y."/>
            <person name="Kasahara M."/>
            <person name="Hoon S."/>
            <person name="Gangu V."/>
            <person name="Roy S.W."/>
            <person name="Irimia M."/>
            <person name="Korzh V."/>
            <person name="Kondrychyn I."/>
            <person name="Lim Z.W."/>
            <person name="Tay B.H."/>
            <person name="Tohari S."/>
            <person name="Kong K.W."/>
            <person name="Ho S."/>
            <person name="Lorente-Galdos B."/>
            <person name="Quilez J."/>
            <person name="Marques-Bonet T."/>
            <person name="Raney B.J."/>
            <person name="Ingham P.W."/>
            <person name="Tay A."/>
            <person name="Hillier L.W."/>
            <person name="Minx P."/>
            <person name="Boehm T."/>
            <person name="Wilson R.K."/>
            <person name="Brenner S."/>
            <person name="Warren W.C."/>
        </authorList>
    </citation>
    <scope>NUCLEOTIDE SEQUENCE [LARGE SCALE GENOMIC DNA]</scope>
</reference>
<feature type="compositionally biased region" description="Polar residues" evidence="19">
    <location>
        <begin position="3604"/>
        <end position="3614"/>
    </location>
</feature>
<evidence type="ECO:0000256" key="5">
    <source>
        <dbReference type="ARBA" id="ARBA00022553"/>
    </source>
</evidence>
<dbReference type="InterPro" id="IPR034175">
    <property type="entry name" value="SHARP_RRM4"/>
</dbReference>
<evidence type="ECO:0000256" key="12">
    <source>
        <dbReference type="ARBA" id="ARBA00023159"/>
    </source>
</evidence>
<evidence type="ECO:0000256" key="2">
    <source>
        <dbReference type="ARBA" id="ARBA00005387"/>
    </source>
</evidence>
<feature type="compositionally biased region" description="Basic and acidic residues" evidence="19">
    <location>
        <begin position="1095"/>
        <end position="1113"/>
    </location>
</feature>
<feature type="compositionally biased region" description="Basic and acidic residues" evidence="19">
    <location>
        <begin position="604"/>
        <end position="652"/>
    </location>
</feature>
<feature type="compositionally biased region" description="Basic and acidic residues" evidence="19">
    <location>
        <begin position="55"/>
        <end position="92"/>
    </location>
</feature>
<dbReference type="CDD" id="cd12350">
    <property type="entry name" value="RRM3_SHARP"/>
    <property type="match status" value="1"/>
</dbReference>
<dbReference type="InterPro" id="IPR035979">
    <property type="entry name" value="RBD_domain_sf"/>
</dbReference>
<dbReference type="InterPro" id="IPR034174">
    <property type="entry name" value="SHARP_RRM3"/>
</dbReference>
<dbReference type="CDD" id="cd12349">
    <property type="entry name" value="RRM2_SHARP"/>
    <property type="match status" value="1"/>
</dbReference>
<feature type="compositionally biased region" description="Basic and acidic residues" evidence="19">
    <location>
        <begin position="1801"/>
        <end position="1815"/>
    </location>
</feature>
<dbReference type="Gene3D" id="2.40.290.10">
    <property type="match status" value="1"/>
</dbReference>
<dbReference type="CDD" id="cd21543">
    <property type="entry name" value="SPOC_SHARP"/>
    <property type="match status" value="1"/>
</dbReference>
<feature type="compositionally biased region" description="Polar residues" evidence="19">
    <location>
        <begin position="2238"/>
        <end position="2250"/>
    </location>
</feature>
<dbReference type="InterPro" id="IPR049095">
    <property type="entry name" value="MINT_MID"/>
</dbReference>
<evidence type="ECO:0000259" key="20">
    <source>
        <dbReference type="PROSITE" id="PS50102"/>
    </source>
</evidence>
<keyword evidence="5" id="KW-0597">Phosphoprotein</keyword>
<dbReference type="InterPro" id="IPR000504">
    <property type="entry name" value="RRM_dom"/>
</dbReference>
<evidence type="ECO:0000256" key="14">
    <source>
        <dbReference type="ARBA" id="ARBA00023242"/>
    </source>
</evidence>
<dbReference type="CDD" id="cd12351">
    <property type="entry name" value="RRM4_SHARP"/>
    <property type="match status" value="1"/>
</dbReference>
<feature type="region of interest" description="Disordered" evidence="19">
    <location>
        <begin position="911"/>
        <end position="1041"/>
    </location>
</feature>
<evidence type="ECO:0000256" key="8">
    <source>
        <dbReference type="ARBA" id="ARBA00022976"/>
    </source>
</evidence>
<dbReference type="FunFam" id="3.30.70.330:FF:000143">
    <property type="entry name" value="msx2-interacting protein-like isoform X1"/>
    <property type="match status" value="1"/>
</dbReference>
<evidence type="ECO:0000256" key="15">
    <source>
        <dbReference type="ARBA" id="ARBA00069486"/>
    </source>
</evidence>
<evidence type="ECO:0000256" key="6">
    <source>
        <dbReference type="ARBA" id="ARBA00022737"/>
    </source>
</evidence>
<dbReference type="Proteomes" id="UP000314986">
    <property type="component" value="Unassembled WGS sequence"/>
</dbReference>
<feature type="compositionally biased region" description="Polar residues" evidence="19">
    <location>
        <begin position="1959"/>
        <end position="1975"/>
    </location>
</feature>
<feature type="region of interest" description="Disordered" evidence="19">
    <location>
        <begin position="1059"/>
        <end position="1113"/>
    </location>
</feature>
<dbReference type="SMART" id="SM00360">
    <property type="entry name" value="RRM"/>
    <property type="match status" value="3"/>
</dbReference>
<feature type="region of interest" description="Disordered" evidence="19">
    <location>
        <begin position="604"/>
        <end position="898"/>
    </location>
</feature>
<dbReference type="InterPro" id="IPR012677">
    <property type="entry name" value="Nucleotide-bd_a/b_plait_sf"/>
</dbReference>
<feature type="compositionally biased region" description="Basic and acidic residues" evidence="19">
    <location>
        <begin position="1077"/>
        <end position="1086"/>
    </location>
</feature>
<feature type="compositionally biased region" description="Polar residues" evidence="19">
    <location>
        <begin position="3707"/>
        <end position="3724"/>
    </location>
</feature>
<feature type="compositionally biased region" description="Basic and acidic residues" evidence="19">
    <location>
        <begin position="1823"/>
        <end position="1838"/>
    </location>
</feature>
<dbReference type="InParanoid" id="A0A4W3JDH0"/>
<feature type="compositionally biased region" description="Basic and acidic residues" evidence="19">
    <location>
        <begin position="1550"/>
        <end position="1570"/>
    </location>
</feature>
<feature type="compositionally biased region" description="Polar residues" evidence="19">
    <location>
        <begin position="3675"/>
        <end position="3695"/>
    </location>
</feature>
<keyword evidence="11" id="KW-0238">DNA-binding</keyword>
<dbReference type="Pfam" id="PF20809">
    <property type="entry name" value="MINT_MID"/>
    <property type="match status" value="1"/>
</dbReference>
<evidence type="ECO:0000313" key="22">
    <source>
        <dbReference type="Ensembl" id="ENSCMIP00000036123.1"/>
    </source>
</evidence>
<keyword evidence="10" id="KW-0175">Coiled coil</keyword>
<evidence type="ECO:0000259" key="21">
    <source>
        <dbReference type="PROSITE" id="PS50917"/>
    </source>
</evidence>
<evidence type="ECO:0000256" key="9">
    <source>
        <dbReference type="ARBA" id="ARBA00023015"/>
    </source>
</evidence>
<dbReference type="PROSITE" id="PS50917">
    <property type="entry name" value="SPOC"/>
    <property type="match status" value="1"/>
</dbReference>
<feature type="compositionally biased region" description="Pro residues" evidence="19">
    <location>
        <begin position="1595"/>
        <end position="1605"/>
    </location>
</feature>
<dbReference type="GO" id="GO:0003714">
    <property type="term" value="F:transcription corepressor activity"/>
    <property type="evidence" value="ECO:0007669"/>
    <property type="project" value="UniProtKB-ARBA"/>
</dbReference>
<feature type="compositionally biased region" description="Basic and acidic residues" evidence="19">
    <location>
        <begin position="2027"/>
        <end position="2040"/>
    </location>
</feature>
<name>A0A4W3JDH0_CALMI</name>
<protein>
    <recommendedName>
        <fullName evidence="15">Msx2-interacting protein</fullName>
    </recommendedName>
    <alternativeName>
        <fullName evidence="16">SMART/HDAC1-associated repressor protein</fullName>
    </alternativeName>
    <alternativeName>
        <fullName evidence="17">SPEN homolog</fullName>
    </alternativeName>
</protein>
<dbReference type="InterPro" id="IPR034173">
    <property type="entry name" value="SHARP_RRM2"/>
</dbReference>
<feature type="compositionally biased region" description="Basic and acidic residues" evidence="19">
    <location>
        <begin position="1194"/>
        <end position="1214"/>
    </location>
</feature>
<feature type="compositionally biased region" description="Low complexity" evidence="19">
    <location>
        <begin position="179"/>
        <end position="240"/>
    </location>
</feature>
<feature type="region of interest" description="Disordered" evidence="19">
    <location>
        <begin position="2088"/>
        <end position="2149"/>
    </location>
</feature>
<evidence type="ECO:0000256" key="13">
    <source>
        <dbReference type="ARBA" id="ARBA00023163"/>
    </source>
</evidence>
<feature type="compositionally biased region" description="Polar residues" evidence="19">
    <location>
        <begin position="1839"/>
        <end position="1856"/>
    </location>
</feature>
<keyword evidence="23" id="KW-1185">Reference proteome</keyword>
<feature type="region of interest" description="Disordered" evidence="19">
    <location>
        <begin position="2213"/>
        <end position="2375"/>
    </location>
</feature>
<proteinExistence type="inferred from homology"/>
<feature type="region of interest" description="Disordered" evidence="19">
    <location>
        <begin position="3584"/>
        <end position="3627"/>
    </location>
</feature>
<keyword evidence="4" id="KW-0678">Repressor</keyword>
<reference evidence="22" key="5">
    <citation type="submission" date="2025-09" db="UniProtKB">
        <authorList>
            <consortium name="Ensembl"/>
        </authorList>
    </citation>
    <scope>IDENTIFICATION</scope>
</reference>
<feature type="compositionally biased region" description="Basic and acidic residues" evidence="19">
    <location>
        <begin position="1932"/>
        <end position="1948"/>
    </location>
</feature>
<dbReference type="GO" id="GO:0003723">
    <property type="term" value="F:RNA binding"/>
    <property type="evidence" value="ECO:0007669"/>
    <property type="project" value="UniProtKB-UniRule"/>
</dbReference>
<dbReference type="SUPFAM" id="SSF100939">
    <property type="entry name" value="SPOC domain-like"/>
    <property type="match status" value="1"/>
</dbReference>
<feature type="compositionally biased region" description="Basic and acidic residues" evidence="19">
    <location>
        <begin position="157"/>
        <end position="169"/>
    </location>
</feature>
<dbReference type="OMA" id="CLHEVPP"/>
<keyword evidence="14" id="KW-0539">Nucleus</keyword>
<feature type="compositionally biased region" description="Basic and acidic residues" evidence="19">
    <location>
        <begin position="673"/>
        <end position="693"/>
    </location>
</feature>
<feature type="domain" description="SPOC" evidence="21">
    <location>
        <begin position="3728"/>
        <end position="3894"/>
    </location>
</feature>
<dbReference type="InterPro" id="IPR010912">
    <property type="entry name" value="SPOC_met"/>
</dbReference>
<feature type="domain" description="RRM" evidence="20">
    <location>
        <begin position="266"/>
        <end position="344"/>
    </location>
</feature>
<evidence type="ECO:0000256" key="17">
    <source>
        <dbReference type="ARBA" id="ARBA00078128"/>
    </source>
</evidence>
<dbReference type="GeneTree" id="ENSGT00940000157087"/>
<feature type="compositionally biased region" description="Polar residues" evidence="19">
    <location>
        <begin position="2393"/>
        <end position="2438"/>
    </location>
</feature>
<feature type="compositionally biased region" description="Basic and acidic residues" evidence="19">
    <location>
        <begin position="1"/>
        <end position="10"/>
    </location>
</feature>
<feature type="compositionally biased region" description="Basic and acidic residues" evidence="19">
    <location>
        <begin position="874"/>
        <end position="895"/>
    </location>
</feature>
<dbReference type="STRING" id="7868.ENSCMIP00000036123"/>
<feature type="compositionally biased region" description="Basic and acidic residues" evidence="19">
    <location>
        <begin position="1684"/>
        <end position="1694"/>
    </location>
</feature>
<feature type="compositionally biased region" description="Basic and acidic residues" evidence="19">
    <location>
        <begin position="124"/>
        <end position="139"/>
    </location>
</feature>
<evidence type="ECO:0000256" key="16">
    <source>
        <dbReference type="ARBA" id="ARBA00075118"/>
    </source>
</evidence>
<feature type="compositionally biased region" description="Basic and acidic residues" evidence="19">
    <location>
        <begin position="2105"/>
        <end position="2140"/>
    </location>
</feature>